<dbReference type="EMBL" id="CP015401">
    <property type="protein sequence ID" value="ANU59309.2"/>
    <property type="molecule type" value="Genomic_DNA"/>
</dbReference>
<dbReference type="InterPro" id="IPR024361">
    <property type="entry name" value="BACON"/>
</dbReference>
<keyword evidence="3" id="KW-1185">Reference proteome</keyword>
<organism evidence="2 3">
    <name type="scientific">Bacteroides caecimuris</name>
    <dbReference type="NCBI Taxonomy" id="1796613"/>
    <lineage>
        <taxon>Bacteria</taxon>
        <taxon>Pseudomonadati</taxon>
        <taxon>Bacteroidota</taxon>
        <taxon>Bacteroidia</taxon>
        <taxon>Bacteroidales</taxon>
        <taxon>Bacteroidaceae</taxon>
        <taxon>Bacteroides</taxon>
    </lineage>
</organism>
<protein>
    <recommendedName>
        <fullName evidence="1">BACON domain-containing protein</fullName>
    </recommendedName>
</protein>
<dbReference type="CDD" id="cd14948">
    <property type="entry name" value="BACON"/>
    <property type="match status" value="1"/>
</dbReference>
<dbReference type="InterPro" id="IPR013783">
    <property type="entry name" value="Ig-like_fold"/>
</dbReference>
<sequence>MKKIIYTLMAVFCIGMTACDQGEPLVIPQLDIVESTVDFEAIGGKGFITLASLGEKVNASSSTEWCSIQNVTGNKITFNVTENAEITTRTAIIRVTAGAITKQVAITQIGLVAQYERKDFYSYPDNVAFTEPIKFTSSLPIAVTIDNDWLSYTETEEGFQFKAEENTSGKARMGKATVKSGDISIDYCFLQYGIEGLCKEWDATYSDGEAMATDKFTITQTEGNALNISIAELGYQRISAIYEDGAIKIPCGQIIATKRMQNGSTYYIALGTLNRAGTQAGLSENITCQLVPYLNNKTKQWGLTFVDDGSWQYDQIGIVNWALTSTGSLAGYWDKILNLCLN</sequence>
<dbReference type="OrthoDB" id="1098812at2"/>
<gene>
    <name evidence="2" type="ORF">A4V03_18510</name>
</gene>
<dbReference type="GeneID" id="82189129"/>
<proteinExistence type="predicted"/>
<evidence type="ECO:0000259" key="1">
    <source>
        <dbReference type="Pfam" id="PF13004"/>
    </source>
</evidence>
<dbReference type="KEGG" id="bcae:A4V03_18510"/>
<dbReference type="Pfam" id="PF13004">
    <property type="entry name" value="BACON"/>
    <property type="match status" value="1"/>
</dbReference>
<evidence type="ECO:0000313" key="3">
    <source>
        <dbReference type="Proteomes" id="UP000092631"/>
    </source>
</evidence>
<feature type="domain" description="BACON" evidence="1">
    <location>
        <begin position="58"/>
        <end position="108"/>
    </location>
</feature>
<evidence type="ECO:0000313" key="2">
    <source>
        <dbReference type="EMBL" id="ANU59309.2"/>
    </source>
</evidence>
<name>A0A1C7H422_9BACE</name>
<dbReference type="Proteomes" id="UP000092631">
    <property type="component" value="Chromosome"/>
</dbReference>
<accession>A0A1C7H422</accession>
<reference evidence="3" key="1">
    <citation type="submission" date="2016-04" db="EMBL/GenBank/DDBJ databases">
        <title>Complete Genome Sequences of Twelve Strains of a Stable Defined Moderately Diverse Mouse Microbiota 2 (sDMDMm2).</title>
        <authorList>
            <person name="Uchimura Y."/>
            <person name="Wyss M."/>
            <person name="Brugiroux S."/>
            <person name="Limenitakis J.P."/>
            <person name="Stecher B."/>
            <person name="McCoy K.D."/>
            <person name="Macpherson A.J."/>
        </authorList>
    </citation>
    <scope>NUCLEOTIDE SEQUENCE [LARGE SCALE GENOMIC DNA]</scope>
    <source>
        <strain evidence="3">I48</strain>
    </source>
</reference>
<dbReference type="Gene3D" id="2.60.40.10">
    <property type="entry name" value="Immunoglobulins"/>
    <property type="match status" value="2"/>
</dbReference>
<dbReference type="RefSeq" id="WP_084081184.1">
    <property type="nucleotide sequence ID" value="NZ_CAPDLJ010000040.1"/>
</dbReference>
<dbReference type="AlphaFoldDB" id="A0A1C7H422"/>
<dbReference type="PROSITE" id="PS51257">
    <property type="entry name" value="PROKAR_LIPOPROTEIN"/>
    <property type="match status" value="1"/>
</dbReference>